<dbReference type="Gene3D" id="1.20.1070.10">
    <property type="entry name" value="Rhodopsin 7-helix transmembrane proteins"/>
    <property type="match status" value="2"/>
</dbReference>
<feature type="compositionally biased region" description="Polar residues" evidence="9">
    <location>
        <begin position="354"/>
        <end position="382"/>
    </location>
</feature>
<dbReference type="InterPro" id="IPR017452">
    <property type="entry name" value="GPCR_Rhodpsn_7TM"/>
</dbReference>
<comment type="caution">
    <text evidence="12">The sequence shown here is derived from an EMBL/GenBank/DDBJ whole genome shotgun (WGS) entry which is preliminary data.</text>
</comment>
<keyword evidence="2" id="KW-1003">Cell membrane</keyword>
<evidence type="ECO:0000256" key="1">
    <source>
        <dbReference type="ARBA" id="ARBA00004651"/>
    </source>
</evidence>
<name>A0AAN9B516_9CAEN</name>
<dbReference type="GO" id="GO:0005886">
    <property type="term" value="C:plasma membrane"/>
    <property type="evidence" value="ECO:0007669"/>
    <property type="project" value="UniProtKB-SubCell"/>
</dbReference>
<dbReference type="Pfam" id="PF00001">
    <property type="entry name" value="7tm_1"/>
    <property type="match status" value="1"/>
</dbReference>
<dbReference type="PRINTS" id="PR00237">
    <property type="entry name" value="GPCRRHODOPSN"/>
</dbReference>
<feature type="domain" description="G-protein coupled receptors family 1 profile" evidence="11">
    <location>
        <begin position="42"/>
        <end position="516"/>
    </location>
</feature>
<dbReference type="Proteomes" id="UP001374579">
    <property type="component" value="Unassembled WGS sequence"/>
</dbReference>
<accession>A0AAN9B516</accession>
<evidence type="ECO:0000259" key="11">
    <source>
        <dbReference type="PROSITE" id="PS50262"/>
    </source>
</evidence>
<keyword evidence="13" id="KW-1185">Reference proteome</keyword>
<keyword evidence="7" id="KW-0675">Receptor</keyword>
<keyword evidence="4 10" id="KW-1133">Transmembrane helix</keyword>
<evidence type="ECO:0000313" key="13">
    <source>
        <dbReference type="Proteomes" id="UP001374579"/>
    </source>
</evidence>
<proteinExistence type="predicted"/>
<feature type="transmembrane region" description="Helical" evidence="10">
    <location>
        <begin position="139"/>
        <end position="166"/>
    </location>
</feature>
<evidence type="ECO:0000256" key="4">
    <source>
        <dbReference type="ARBA" id="ARBA00022989"/>
    </source>
</evidence>
<feature type="transmembrane region" description="Helical" evidence="10">
    <location>
        <begin position="90"/>
        <end position="118"/>
    </location>
</feature>
<keyword evidence="8" id="KW-0807">Transducer</keyword>
<keyword evidence="6 10" id="KW-0472">Membrane</keyword>
<evidence type="ECO:0000256" key="7">
    <source>
        <dbReference type="ARBA" id="ARBA00023170"/>
    </source>
</evidence>
<feature type="transmembrane region" description="Helical" evidence="10">
    <location>
        <begin position="497"/>
        <end position="516"/>
    </location>
</feature>
<feature type="transmembrane region" description="Helical" evidence="10">
    <location>
        <begin position="186"/>
        <end position="210"/>
    </location>
</feature>
<organism evidence="12 13">
    <name type="scientific">Littorina saxatilis</name>
    <dbReference type="NCBI Taxonomy" id="31220"/>
    <lineage>
        <taxon>Eukaryota</taxon>
        <taxon>Metazoa</taxon>
        <taxon>Spiralia</taxon>
        <taxon>Lophotrochozoa</taxon>
        <taxon>Mollusca</taxon>
        <taxon>Gastropoda</taxon>
        <taxon>Caenogastropoda</taxon>
        <taxon>Littorinimorpha</taxon>
        <taxon>Littorinoidea</taxon>
        <taxon>Littorinidae</taxon>
        <taxon>Littorina</taxon>
    </lineage>
</organism>
<reference evidence="12 13" key="1">
    <citation type="submission" date="2024-02" db="EMBL/GenBank/DDBJ databases">
        <title>Chromosome-scale genome assembly of the rough periwinkle Littorina saxatilis.</title>
        <authorList>
            <person name="De Jode A."/>
            <person name="Faria R."/>
            <person name="Formenti G."/>
            <person name="Sims Y."/>
            <person name="Smith T.P."/>
            <person name="Tracey A."/>
            <person name="Wood J.M.D."/>
            <person name="Zagrodzka Z.B."/>
            <person name="Johannesson K."/>
            <person name="Butlin R.K."/>
            <person name="Leder E.H."/>
        </authorList>
    </citation>
    <scope>NUCLEOTIDE SEQUENCE [LARGE SCALE GENOMIC DNA]</scope>
    <source>
        <strain evidence="12">Snail1</strain>
        <tissue evidence="12">Muscle</tissue>
    </source>
</reference>
<feature type="region of interest" description="Disordered" evidence="9">
    <location>
        <begin position="343"/>
        <end position="397"/>
    </location>
</feature>
<gene>
    <name evidence="12" type="ORF">V1264_003462</name>
</gene>
<feature type="transmembrane region" description="Helical" evidence="10">
    <location>
        <begin position="448"/>
        <end position="473"/>
    </location>
</feature>
<evidence type="ECO:0000256" key="10">
    <source>
        <dbReference type="SAM" id="Phobius"/>
    </source>
</evidence>
<evidence type="ECO:0000256" key="8">
    <source>
        <dbReference type="ARBA" id="ARBA00023224"/>
    </source>
</evidence>
<evidence type="ECO:0000256" key="5">
    <source>
        <dbReference type="ARBA" id="ARBA00023040"/>
    </source>
</evidence>
<dbReference type="CDD" id="cd00637">
    <property type="entry name" value="7tm_classA_rhodopsin-like"/>
    <property type="match status" value="1"/>
</dbReference>
<dbReference type="PROSITE" id="PS50262">
    <property type="entry name" value="G_PROTEIN_RECEP_F1_2"/>
    <property type="match status" value="1"/>
</dbReference>
<keyword evidence="5" id="KW-0297">G-protein coupled receptor</keyword>
<dbReference type="InterPro" id="IPR000276">
    <property type="entry name" value="GPCR_Rhodpsn"/>
</dbReference>
<dbReference type="GO" id="GO:0004930">
    <property type="term" value="F:G protein-coupled receptor activity"/>
    <property type="evidence" value="ECO:0007669"/>
    <property type="project" value="UniProtKB-KW"/>
</dbReference>
<protein>
    <recommendedName>
        <fullName evidence="11">G-protein coupled receptors family 1 profile domain-containing protein</fullName>
    </recommendedName>
</protein>
<evidence type="ECO:0000256" key="2">
    <source>
        <dbReference type="ARBA" id="ARBA00022475"/>
    </source>
</evidence>
<dbReference type="SUPFAM" id="SSF81321">
    <property type="entry name" value="Family A G protein-coupled receptor-like"/>
    <property type="match status" value="1"/>
</dbReference>
<dbReference type="EMBL" id="JBAMIC010000012">
    <property type="protein sequence ID" value="KAK7099308.1"/>
    <property type="molecule type" value="Genomic_DNA"/>
</dbReference>
<feature type="region of interest" description="Disordered" evidence="9">
    <location>
        <begin position="253"/>
        <end position="282"/>
    </location>
</feature>
<dbReference type="PANTHER" id="PTHR24248">
    <property type="entry name" value="ADRENERGIC RECEPTOR-RELATED G-PROTEIN COUPLED RECEPTOR"/>
    <property type="match status" value="1"/>
</dbReference>
<dbReference type="AlphaFoldDB" id="A0AAN9B516"/>
<feature type="transmembrane region" description="Helical" evidence="10">
    <location>
        <begin position="26"/>
        <end position="50"/>
    </location>
</feature>
<feature type="region of interest" description="Disordered" evidence="9">
    <location>
        <begin position="317"/>
        <end position="336"/>
    </location>
</feature>
<keyword evidence="3 10" id="KW-0812">Transmembrane</keyword>
<evidence type="ECO:0000256" key="9">
    <source>
        <dbReference type="SAM" id="MobiDB-lite"/>
    </source>
</evidence>
<evidence type="ECO:0000256" key="6">
    <source>
        <dbReference type="ARBA" id="ARBA00023136"/>
    </source>
</evidence>
<comment type="subcellular location">
    <subcellularLocation>
        <location evidence="1">Cell membrane</location>
        <topology evidence="1">Multi-pass membrane protein</topology>
    </subcellularLocation>
</comment>
<evidence type="ECO:0000256" key="3">
    <source>
        <dbReference type="ARBA" id="ARBA00022692"/>
    </source>
</evidence>
<feature type="transmembrane region" description="Helical" evidence="10">
    <location>
        <begin position="62"/>
        <end position="84"/>
    </location>
</feature>
<evidence type="ECO:0000313" key="12">
    <source>
        <dbReference type="EMBL" id="KAK7099308.1"/>
    </source>
</evidence>
<sequence length="558" mass="61629">MKPTASNGSISCFEWPAIEKYSSVRVLTLVLLSFIALLTCLFNLTTIVVFIKMRKTNYTERFIFNLAIADLCVGLFAMPVTIFMELNNQWLTVRASCLLGLSLRGVSVCVSLFNVLVISVDRYLMSVWPIVYRNLKSKCLLWTVLLGPWLLALVVVALPLLVLEAATGDTVRDGFCFYPYSPKRGLLLVFVLVLLVPIVGNPVFSGNVFINAHKRLKRPEVSRASTSNLYVPQTAKKRASFAAAGDTDCPKECVALTPPPSQTASKKGKGATGTTTATSKWSRLRAQLGSKVMPLYHRGVTINEEDENQDQTELTLSNTTKNSASPSNLPQVTGRQPSYYYQRAHSTDRENKQHSSSPSASICTVSNFRSQIPRKASTSQSSPPGPRTSAMMRPRGALSSTSVRRMSFMGMTSVGSLTPLLKLMGKGKGGGTLHAKARRRLGKSLMRMVMVFLVCSLPYIALSLLHVACLYTMGAPMTDCNGVYLAACFRVTMSSELVWSCLWLLLISSLLNPLLYPFSHRVYRQVFLNACCKRRERQGSMAQTTNASSEMDRRVSVW</sequence>